<gene>
    <name evidence="2" type="ORF">OHM77_00740</name>
</gene>
<proteinExistence type="predicted"/>
<reference evidence="2" key="1">
    <citation type="journal article" date="2023" name="Nat. Microbiol.">
        <title>Enrichment and characterization of a nitric oxide-reducing microbial community in a continuous bioreactor.</title>
        <authorList>
            <person name="Garrido-Amador P."/>
            <person name="Stortenbeker N."/>
            <person name="Wessels H.J.C.T."/>
            <person name="Speth D.R."/>
            <person name="Garcia-Heredia I."/>
            <person name="Kartal B."/>
        </authorList>
    </citation>
    <scope>NUCLEOTIDE SEQUENCE</scope>
    <source>
        <strain evidence="2">MAG1</strain>
    </source>
</reference>
<feature type="compositionally biased region" description="Polar residues" evidence="1">
    <location>
        <begin position="1"/>
        <end position="18"/>
    </location>
</feature>
<evidence type="ECO:0000256" key="1">
    <source>
        <dbReference type="SAM" id="MobiDB-lite"/>
    </source>
</evidence>
<feature type="region of interest" description="Disordered" evidence="1">
    <location>
        <begin position="1"/>
        <end position="26"/>
    </location>
</feature>
<name>A0AA49IYA4_9PROT</name>
<protein>
    <submittedName>
        <fullName evidence="2">Uncharacterized protein</fullName>
    </submittedName>
</protein>
<dbReference type="Proteomes" id="UP001234916">
    <property type="component" value="Chromosome"/>
</dbReference>
<evidence type="ECO:0000313" key="2">
    <source>
        <dbReference type="EMBL" id="WIM05848.1"/>
    </source>
</evidence>
<sequence>MNSNPQTVNSTTSGNQALATDETDPDRRFRLEALPNTVMSSLRWLSRPQMPEGNPAYSYMVETPQGDFAIMIGHYVNGVVHPFEVWINGAEAPRGLGAIAKTLSADMRTYDRSWLSLKLESLVMCDGYPCEIELPPDGDKVRVPGVVSAFARVVQYHVKKIGWIDGEGDNSLVNAMMFRKEPKTGTEGTLSKTFDVKNPSTGEDFAMFIKELELPDGTCRPYSVWLSGSYPKDLDGLCKLLSIDMRIVDLAWIGMKLRKLLNYKEPLGSFIGRTPGSGAQEKYPSTIAYIARLLLYRYYQLNLLNMDGSVKASGPQMKMVS</sequence>
<organism evidence="2">
    <name type="scientific">Candidatus Nitricoxidivorans perseverans</name>
    <dbReference type="NCBI Taxonomy" id="2975601"/>
    <lineage>
        <taxon>Bacteria</taxon>
        <taxon>Pseudomonadati</taxon>
        <taxon>Pseudomonadota</taxon>
        <taxon>Betaproteobacteria</taxon>
        <taxon>Nitrosomonadales</taxon>
        <taxon>Sterolibacteriaceae</taxon>
        <taxon>Candidatus Nitricoxidivorans</taxon>
    </lineage>
</organism>
<accession>A0AA49IYA4</accession>
<dbReference type="EMBL" id="CP107246">
    <property type="protein sequence ID" value="WIM05848.1"/>
    <property type="molecule type" value="Genomic_DNA"/>
</dbReference>
<dbReference type="KEGG" id="npv:OHM77_00740"/>
<dbReference type="AlphaFoldDB" id="A0AA49IYA4"/>